<keyword evidence="1" id="KW-1133">Transmembrane helix</keyword>
<protein>
    <submittedName>
        <fullName evidence="3">DUF4350 domain-containing protein</fullName>
    </submittedName>
</protein>
<keyword evidence="1" id="KW-0472">Membrane</keyword>
<evidence type="ECO:0000313" key="3">
    <source>
        <dbReference type="EMBL" id="GAA4398538.1"/>
    </source>
</evidence>
<dbReference type="InterPro" id="IPR025646">
    <property type="entry name" value="DUF4350"/>
</dbReference>
<gene>
    <name evidence="3" type="ORF">GCM10023168_04690</name>
</gene>
<organism evidence="3 4">
    <name type="scientific">Fodinibacter luteus</name>
    <dbReference type="NCBI Taxonomy" id="552064"/>
    <lineage>
        <taxon>Bacteria</taxon>
        <taxon>Bacillati</taxon>
        <taxon>Actinomycetota</taxon>
        <taxon>Actinomycetes</taxon>
        <taxon>Micrococcales</taxon>
        <taxon>Intrasporangiaceae</taxon>
        <taxon>Fodinibacter (ex Wang et al. 2009)</taxon>
    </lineage>
</organism>
<dbReference type="Pfam" id="PF14258">
    <property type="entry name" value="DUF4350"/>
    <property type="match status" value="1"/>
</dbReference>
<evidence type="ECO:0000256" key="1">
    <source>
        <dbReference type="SAM" id="Phobius"/>
    </source>
</evidence>
<comment type="caution">
    <text evidence="3">The sequence shown here is derived from an EMBL/GenBank/DDBJ whole genome shotgun (WGS) entry which is preliminary data.</text>
</comment>
<feature type="transmembrane region" description="Helical" evidence="1">
    <location>
        <begin position="245"/>
        <end position="266"/>
    </location>
</feature>
<feature type="domain" description="DUF4350" evidence="2">
    <location>
        <begin position="25"/>
        <end position="211"/>
    </location>
</feature>
<reference evidence="4" key="1">
    <citation type="journal article" date="2019" name="Int. J. Syst. Evol. Microbiol.">
        <title>The Global Catalogue of Microorganisms (GCM) 10K type strain sequencing project: providing services to taxonomists for standard genome sequencing and annotation.</title>
        <authorList>
            <consortium name="The Broad Institute Genomics Platform"/>
            <consortium name="The Broad Institute Genome Sequencing Center for Infectious Disease"/>
            <person name="Wu L."/>
            <person name="Ma J."/>
        </authorList>
    </citation>
    <scope>NUCLEOTIDE SEQUENCE [LARGE SCALE GENOMIC DNA]</scope>
    <source>
        <strain evidence="4">JCM 17809</strain>
    </source>
</reference>
<accession>A0ABP8JZM3</accession>
<evidence type="ECO:0000259" key="2">
    <source>
        <dbReference type="Pfam" id="PF14258"/>
    </source>
</evidence>
<dbReference type="EMBL" id="BAABGM010000002">
    <property type="protein sequence ID" value="GAA4398538.1"/>
    <property type="molecule type" value="Genomic_DNA"/>
</dbReference>
<dbReference type="Proteomes" id="UP001500945">
    <property type="component" value="Unassembled WGS sequence"/>
</dbReference>
<keyword evidence="1" id="KW-0812">Transmembrane</keyword>
<keyword evidence="4" id="KW-1185">Reference proteome</keyword>
<sequence length="379" mass="39103">MGLLLVVLLALTAQRPGQPLDPDGPGPEGAMALAEVLRDEGVEVEVVRSIGALEASDPERATTVLVGDPANLGPGASERLGAATQTAGRLVLVGVGSEQLRLLGMPVAAFAGGGDDLVAACSSDVARESDVVSAADTRYLVEDGARGVSTCFSLPDPESTTGEPAPDGAYGAALVELERTATRPQTLVVGFGPAWTNERVTDDSHAGTAVRALGSTPRLVWYQPGSGDLTAPGSGGEQEASASVWPAWTMPATVLLGVAVLALALARGRRLGRLVREPLPVVVRAIETTESRGRLYRRAGDRGRAAAVLRAGSAERLARRLAVPRGAAPMALWQAVSAASGRPPVEVADLLAGPPPPDDTALIHLAQQLTDLEERVRHP</sequence>
<proteinExistence type="predicted"/>
<name>A0ABP8JZM3_9MICO</name>
<evidence type="ECO:0000313" key="4">
    <source>
        <dbReference type="Proteomes" id="UP001500945"/>
    </source>
</evidence>